<comment type="caution">
    <text evidence="11">The sequence shown here is derived from an EMBL/GenBank/DDBJ whole genome shotgun (WGS) entry which is preliminary data.</text>
</comment>
<keyword evidence="5" id="KW-0028">Amino-acid biosynthesis</keyword>
<dbReference type="NCBIfam" id="TIGR01892">
    <property type="entry name" value="AcOrn-deacetyl"/>
    <property type="match status" value="1"/>
</dbReference>
<dbReference type="NCBIfam" id="NF005710">
    <property type="entry name" value="PRK07522.1"/>
    <property type="match status" value="1"/>
</dbReference>
<keyword evidence="7" id="KW-0378">Hydrolase</keyword>
<dbReference type="SUPFAM" id="SSF53187">
    <property type="entry name" value="Zn-dependent exopeptidases"/>
    <property type="match status" value="1"/>
</dbReference>
<dbReference type="InterPro" id="IPR010169">
    <property type="entry name" value="AcOrn-deacetyl"/>
</dbReference>
<evidence type="ECO:0000313" key="11">
    <source>
        <dbReference type="EMBL" id="PZX19736.1"/>
    </source>
</evidence>
<keyword evidence="12" id="KW-1185">Reference proteome</keyword>
<dbReference type="OrthoDB" id="9809784at2"/>
<comment type="similarity">
    <text evidence="2">Belongs to the peptidase M20A family. ArgE subfamily.</text>
</comment>
<dbReference type="InterPro" id="IPR001261">
    <property type="entry name" value="ArgE/DapE_CS"/>
</dbReference>
<protein>
    <submittedName>
        <fullName evidence="11">Acetylornithine deacetylase</fullName>
    </submittedName>
</protein>
<evidence type="ECO:0000256" key="2">
    <source>
        <dbReference type="ARBA" id="ARBA00005691"/>
    </source>
</evidence>
<dbReference type="CDD" id="cd03894">
    <property type="entry name" value="M20_ArgE"/>
    <property type="match status" value="1"/>
</dbReference>
<keyword evidence="3" id="KW-0963">Cytoplasm</keyword>
<dbReference type="PROSITE" id="PS00759">
    <property type="entry name" value="ARGE_DAPE_CPG2_2"/>
    <property type="match status" value="1"/>
</dbReference>
<dbReference type="EMBL" id="QKZL01000001">
    <property type="protein sequence ID" value="PZX19736.1"/>
    <property type="molecule type" value="Genomic_DNA"/>
</dbReference>
<evidence type="ECO:0000259" key="10">
    <source>
        <dbReference type="Pfam" id="PF07687"/>
    </source>
</evidence>
<dbReference type="PANTHER" id="PTHR43808">
    <property type="entry name" value="ACETYLORNITHINE DEACETYLASE"/>
    <property type="match status" value="1"/>
</dbReference>
<evidence type="ECO:0000256" key="5">
    <source>
        <dbReference type="ARBA" id="ARBA00022605"/>
    </source>
</evidence>
<dbReference type="Pfam" id="PF07687">
    <property type="entry name" value="M20_dimer"/>
    <property type="match status" value="1"/>
</dbReference>
<evidence type="ECO:0000256" key="1">
    <source>
        <dbReference type="ARBA" id="ARBA00001947"/>
    </source>
</evidence>
<sequence length="400" mass="42607">MSLQLSAQARREAVTEALDRTIAHLDELIAQPTISSASNRATIDTMADRLDALGARCRILEDPTGEKANLFATFGPETDGGIVLSGHADVVPAEEPGWSSDPFVMRDDGERLYGRGTCDMKGFLAAILATAPLYARGTLRRPLHVCVTYDEEVGCLGARQLTAAMTDWPFRPAFALIGEPTSMRVVEGHKGCCEYTTRFRGLEGHGSQPDKGVSAIEFATMFVTRLLSLRGELALRAPDGSRFDPPGTTLQVGRIAGGVAHNVIAGDAQVDWELRPVARADFDHVIRTMRDYCNDVLLPAMRAVHPGSTIATEVIGEVAGLAPVTENEARDVACALTGANGAEVVAFGTEAGLFQQIGMAAAICGPGDIAQAHKADEFVSKAQLSSCLNLLEGLDVYLRA</sequence>
<organism evidence="11 12">
    <name type="scientific">Palleronia aestuarii</name>
    <dbReference type="NCBI Taxonomy" id="568105"/>
    <lineage>
        <taxon>Bacteria</taxon>
        <taxon>Pseudomonadati</taxon>
        <taxon>Pseudomonadota</taxon>
        <taxon>Alphaproteobacteria</taxon>
        <taxon>Rhodobacterales</taxon>
        <taxon>Roseobacteraceae</taxon>
        <taxon>Palleronia</taxon>
    </lineage>
</organism>
<evidence type="ECO:0000313" key="12">
    <source>
        <dbReference type="Proteomes" id="UP000248916"/>
    </source>
</evidence>
<dbReference type="GO" id="GO:0006526">
    <property type="term" value="P:L-arginine biosynthetic process"/>
    <property type="evidence" value="ECO:0007669"/>
    <property type="project" value="UniProtKB-KW"/>
</dbReference>
<dbReference type="Proteomes" id="UP000248916">
    <property type="component" value="Unassembled WGS sequence"/>
</dbReference>
<name>A0A2W7P2T1_9RHOB</name>
<comment type="cofactor">
    <cofactor evidence="1">
        <name>Zn(2+)</name>
        <dbReference type="ChEBI" id="CHEBI:29105"/>
    </cofactor>
</comment>
<keyword evidence="6" id="KW-0479">Metal-binding</keyword>
<feature type="domain" description="Peptidase M20 dimerisation" evidence="10">
    <location>
        <begin position="188"/>
        <end position="298"/>
    </location>
</feature>
<keyword evidence="9" id="KW-0170">Cobalt</keyword>
<dbReference type="AlphaFoldDB" id="A0A2W7P2T1"/>
<dbReference type="GO" id="GO:0008777">
    <property type="term" value="F:acetylornithine deacetylase activity"/>
    <property type="evidence" value="ECO:0007669"/>
    <property type="project" value="TreeGrafter"/>
</dbReference>
<dbReference type="PANTHER" id="PTHR43808:SF31">
    <property type="entry name" value="N-ACETYL-L-CITRULLINE DEACETYLASE"/>
    <property type="match status" value="1"/>
</dbReference>
<dbReference type="InterPro" id="IPR050072">
    <property type="entry name" value="Peptidase_M20A"/>
</dbReference>
<evidence type="ECO:0000256" key="9">
    <source>
        <dbReference type="ARBA" id="ARBA00023285"/>
    </source>
</evidence>
<dbReference type="InterPro" id="IPR011650">
    <property type="entry name" value="Peptidase_M20_dimer"/>
</dbReference>
<keyword evidence="8" id="KW-0862">Zinc</keyword>
<dbReference type="Gene3D" id="3.40.630.10">
    <property type="entry name" value="Zn peptidases"/>
    <property type="match status" value="1"/>
</dbReference>
<reference evidence="11 12" key="1">
    <citation type="submission" date="2018-06" db="EMBL/GenBank/DDBJ databases">
        <title>Genomic Encyclopedia of Archaeal and Bacterial Type Strains, Phase II (KMG-II): from individual species to whole genera.</title>
        <authorList>
            <person name="Goeker M."/>
        </authorList>
    </citation>
    <scope>NUCLEOTIDE SEQUENCE [LARGE SCALE GENOMIC DNA]</scope>
    <source>
        <strain evidence="11 12">DSM 22009</strain>
    </source>
</reference>
<dbReference type="InterPro" id="IPR002933">
    <property type="entry name" value="Peptidase_M20"/>
</dbReference>
<dbReference type="Gene3D" id="3.30.70.360">
    <property type="match status" value="1"/>
</dbReference>
<evidence type="ECO:0000256" key="4">
    <source>
        <dbReference type="ARBA" id="ARBA00022571"/>
    </source>
</evidence>
<evidence type="ECO:0000256" key="7">
    <source>
        <dbReference type="ARBA" id="ARBA00022801"/>
    </source>
</evidence>
<dbReference type="InterPro" id="IPR036264">
    <property type="entry name" value="Bact_exopeptidase_dim_dom"/>
</dbReference>
<evidence type="ECO:0000256" key="8">
    <source>
        <dbReference type="ARBA" id="ARBA00022833"/>
    </source>
</evidence>
<keyword evidence="4" id="KW-0055">Arginine biosynthesis</keyword>
<dbReference type="GO" id="GO:0046872">
    <property type="term" value="F:metal ion binding"/>
    <property type="evidence" value="ECO:0007669"/>
    <property type="project" value="UniProtKB-KW"/>
</dbReference>
<dbReference type="SUPFAM" id="SSF55031">
    <property type="entry name" value="Bacterial exopeptidase dimerisation domain"/>
    <property type="match status" value="1"/>
</dbReference>
<accession>A0A2W7P2T1</accession>
<proteinExistence type="inferred from homology"/>
<evidence type="ECO:0000256" key="6">
    <source>
        <dbReference type="ARBA" id="ARBA00022723"/>
    </source>
</evidence>
<dbReference type="Pfam" id="PF01546">
    <property type="entry name" value="Peptidase_M20"/>
    <property type="match status" value="1"/>
</dbReference>
<evidence type="ECO:0000256" key="3">
    <source>
        <dbReference type="ARBA" id="ARBA00022490"/>
    </source>
</evidence>
<gene>
    <name evidence="11" type="ORF">LX81_00197</name>
</gene>